<evidence type="ECO:0000256" key="1">
    <source>
        <dbReference type="SAM" id="Phobius"/>
    </source>
</evidence>
<dbReference type="EMBL" id="OY882861">
    <property type="protein sequence ID" value="CAK6444343.1"/>
    <property type="molecule type" value="Genomic_DNA"/>
</dbReference>
<gene>
    <name evidence="2" type="ORF">MPIPNATIZW_LOCUS12649</name>
</gene>
<accession>A0ABP0A2Y5</accession>
<keyword evidence="1" id="KW-1133">Transmembrane helix</keyword>
<evidence type="ECO:0000313" key="2">
    <source>
        <dbReference type="EMBL" id="CAK6444343.1"/>
    </source>
</evidence>
<name>A0ABP0A2Y5_PIPNA</name>
<keyword evidence="1" id="KW-0812">Transmembrane</keyword>
<dbReference type="Proteomes" id="UP001314169">
    <property type="component" value="Chromosome 4"/>
</dbReference>
<feature type="transmembrane region" description="Helical" evidence="1">
    <location>
        <begin position="70"/>
        <end position="93"/>
    </location>
</feature>
<protein>
    <submittedName>
        <fullName evidence="2">Uncharacterized protein</fullName>
    </submittedName>
</protein>
<reference evidence="2" key="1">
    <citation type="submission" date="2023-12" db="EMBL/GenBank/DDBJ databases">
        <authorList>
            <person name="Brown T."/>
        </authorList>
    </citation>
    <scope>NUCLEOTIDE SEQUENCE</scope>
</reference>
<organism evidence="2 3">
    <name type="scientific">Pipistrellus nathusii</name>
    <name type="common">Nathusius' pipistrelle</name>
    <dbReference type="NCBI Taxonomy" id="59473"/>
    <lineage>
        <taxon>Eukaryota</taxon>
        <taxon>Metazoa</taxon>
        <taxon>Chordata</taxon>
        <taxon>Craniata</taxon>
        <taxon>Vertebrata</taxon>
        <taxon>Euteleostomi</taxon>
        <taxon>Mammalia</taxon>
        <taxon>Eutheria</taxon>
        <taxon>Laurasiatheria</taxon>
        <taxon>Chiroptera</taxon>
        <taxon>Yangochiroptera</taxon>
        <taxon>Vespertilionidae</taxon>
        <taxon>Pipistrellus</taxon>
    </lineage>
</organism>
<keyword evidence="1" id="KW-0472">Membrane</keyword>
<proteinExistence type="predicted"/>
<evidence type="ECO:0000313" key="3">
    <source>
        <dbReference type="Proteomes" id="UP001314169"/>
    </source>
</evidence>
<dbReference type="PROSITE" id="PS51257">
    <property type="entry name" value="PROKAR_LIPOPROTEIN"/>
    <property type="match status" value="1"/>
</dbReference>
<keyword evidence="3" id="KW-1185">Reference proteome</keyword>
<sequence>MFKGGKYRNIIVYSEVNIVQPVWLSWLSTVSCTRRLPVRIPSQVTCQDCRLNPHYKVCRRQLIDVSLSSMFLYLSSSFFLSLKSITFFLKVVIKYMNRYSISSKGEIQIETSII</sequence>